<dbReference type="GO" id="GO:0008270">
    <property type="term" value="F:zinc ion binding"/>
    <property type="evidence" value="ECO:0007669"/>
    <property type="project" value="InterPro"/>
</dbReference>
<feature type="domain" description="Zn(2)-C6 fungal-type" evidence="3">
    <location>
        <begin position="20"/>
        <end position="56"/>
    </location>
</feature>
<gene>
    <name evidence="4" type="ORF">SRS1_10735</name>
</gene>
<organism evidence="4 5">
    <name type="scientific">Sporisorium reilianum f. sp. reilianum</name>
    <dbReference type="NCBI Taxonomy" id="72559"/>
    <lineage>
        <taxon>Eukaryota</taxon>
        <taxon>Fungi</taxon>
        <taxon>Dikarya</taxon>
        <taxon>Basidiomycota</taxon>
        <taxon>Ustilaginomycotina</taxon>
        <taxon>Ustilaginomycetes</taxon>
        <taxon>Ustilaginales</taxon>
        <taxon>Ustilaginaceae</taxon>
        <taxon>Sporisorium</taxon>
    </lineage>
</organism>
<sequence length="727" mass="80495">MNDTAEACTSANGKRKLYVACNACRFRKVKCDREPRLQQGFSACSNCDSTSMECVLTVNPPKKRMGKRMKMLQEQQEASEAASVDAPETVTTSTQSNGQVFSTTTSLNDPLGMSPGFSSLLQAVSQQQAPTFPQEPSLSSTAANANAPTSYNEGTNSHSSIIQNAMFAALDSSNADVFRFSTGNEPRHSIHPIADASIGPTDSTSSGVTPKSATAAASDQSSPEVISSQGAFLSSKITSAVSVQANALKRRNPFDKLSPNNATGQVGFVGGLLGIASLDKHLLDLCVRSYFESMGQCIGFIRPEWFWPRYHAFFSRYSGLFVDAMPETNEQPMSELLVIAVACRGAGASQFANRFELQKDLYDHYRRLIKDRDRLVRDGFDALESVVLMTEHADSVPKPIPDPMSAQGVYDIEVLSHQGLIQLMKKLELHRDKPFGARLEGRDAIRQRILFWTIYVFDAIRSEAGRTMPLIEEDDISLSRTLPANAATTTDAMRMVFRDYFIEISNICRYVAYKIQSPRAQGVGIDPRDLLRVLDDLKAWHDKLGPLFAWDWNDMLHITGPTDPEDQSRRSFLIFLFLGQWVGLDYAVEEIGFSSTCDAKLKEDAIRRLESELETTLDRQVLVCDHGTLFGIIRLHPGMMQSWSVTWAAWCIKRMQAILAQENDGRLASAKASQAFQRYQSASLCFINATASCDSSPQTPERVQELMSALKGVTEARKSTRLTFDSL</sequence>
<dbReference type="CDD" id="cd00067">
    <property type="entry name" value="GAL4"/>
    <property type="match status" value="1"/>
</dbReference>
<evidence type="ECO:0000256" key="2">
    <source>
        <dbReference type="SAM" id="MobiDB-lite"/>
    </source>
</evidence>
<dbReference type="PANTHER" id="PTHR46910:SF38">
    <property type="entry name" value="ZN(2)-C6 FUNGAL-TYPE DOMAIN-CONTAINING PROTEIN"/>
    <property type="match status" value="1"/>
</dbReference>
<dbReference type="GO" id="GO:0000981">
    <property type="term" value="F:DNA-binding transcription factor activity, RNA polymerase II-specific"/>
    <property type="evidence" value="ECO:0007669"/>
    <property type="project" value="InterPro"/>
</dbReference>
<dbReference type="PANTHER" id="PTHR46910">
    <property type="entry name" value="TRANSCRIPTION FACTOR PDR1"/>
    <property type="match status" value="1"/>
</dbReference>
<evidence type="ECO:0000313" key="4">
    <source>
        <dbReference type="EMBL" id="SJX62085.1"/>
    </source>
</evidence>
<feature type="region of interest" description="Disordered" evidence="2">
    <location>
        <begin position="124"/>
        <end position="156"/>
    </location>
</feature>
<dbReference type="SUPFAM" id="SSF57701">
    <property type="entry name" value="Zn2/Cys6 DNA-binding domain"/>
    <property type="match status" value="1"/>
</dbReference>
<keyword evidence="1" id="KW-0539">Nucleus</keyword>
<feature type="compositionally biased region" description="Low complexity" evidence="2">
    <location>
        <begin position="136"/>
        <end position="150"/>
    </location>
</feature>
<evidence type="ECO:0000256" key="1">
    <source>
        <dbReference type="ARBA" id="ARBA00023242"/>
    </source>
</evidence>
<dbReference type="Proteomes" id="UP000239563">
    <property type="component" value="Chromosome III"/>
</dbReference>
<dbReference type="PROSITE" id="PS50048">
    <property type="entry name" value="ZN2_CY6_FUNGAL_2"/>
    <property type="match status" value="1"/>
</dbReference>
<dbReference type="SMART" id="SM00066">
    <property type="entry name" value="GAL4"/>
    <property type="match status" value="1"/>
</dbReference>
<feature type="compositionally biased region" description="Polar residues" evidence="2">
    <location>
        <begin position="200"/>
        <end position="222"/>
    </location>
</feature>
<dbReference type="InterPro" id="IPR050987">
    <property type="entry name" value="AtrR-like"/>
</dbReference>
<accession>A0A2N8UAP7</accession>
<proteinExistence type="predicted"/>
<feature type="region of interest" description="Disordered" evidence="2">
    <location>
        <begin position="186"/>
        <end position="222"/>
    </location>
</feature>
<evidence type="ECO:0000259" key="3">
    <source>
        <dbReference type="PROSITE" id="PS50048"/>
    </source>
</evidence>
<name>A0A2N8UAP7_9BASI</name>
<reference evidence="4 5" key="1">
    <citation type="submission" date="2017-02" db="EMBL/GenBank/DDBJ databases">
        <authorList>
            <person name="Peterson S.W."/>
        </authorList>
    </citation>
    <scope>NUCLEOTIDE SEQUENCE [LARGE SCALE GENOMIC DNA]</scope>
    <source>
        <strain evidence="4 5">SRS1_H2-8</strain>
    </source>
</reference>
<dbReference type="CDD" id="cd12148">
    <property type="entry name" value="fungal_TF_MHR"/>
    <property type="match status" value="1"/>
</dbReference>
<dbReference type="Pfam" id="PF00172">
    <property type="entry name" value="Zn_clus"/>
    <property type="match status" value="1"/>
</dbReference>
<feature type="region of interest" description="Disordered" evidence="2">
    <location>
        <begin position="71"/>
        <end position="104"/>
    </location>
</feature>
<dbReference type="InterPro" id="IPR036864">
    <property type="entry name" value="Zn2-C6_fun-type_DNA-bd_sf"/>
</dbReference>
<protein>
    <recommendedName>
        <fullName evidence="3">Zn(2)-C6 fungal-type domain-containing protein</fullName>
    </recommendedName>
</protein>
<dbReference type="EMBL" id="LT795056">
    <property type="protein sequence ID" value="SJX62085.1"/>
    <property type="molecule type" value="Genomic_DNA"/>
</dbReference>
<dbReference type="PROSITE" id="PS00463">
    <property type="entry name" value="ZN2_CY6_FUNGAL_1"/>
    <property type="match status" value="1"/>
</dbReference>
<evidence type="ECO:0000313" key="5">
    <source>
        <dbReference type="Proteomes" id="UP000239563"/>
    </source>
</evidence>
<feature type="compositionally biased region" description="Polar residues" evidence="2">
    <location>
        <begin position="89"/>
        <end position="104"/>
    </location>
</feature>
<dbReference type="InterPro" id="IPR001138">
    <property type="entry name" value="Zn2Cys6_DnaBD"/>
</dbReference>
<dbReference type="AlphaFoldDB" id="A0A2N8UAP7"/>
<dbReference type="Gene3D" id="4.10.240.10">
    <property type="entry name" value="Zn(2)-C6 fungal-type DNA-binding domain"/>
    <property type="match status" value="1"/>
</dbReference>